<gene>
    <name evidence="5" type="ORF">SAMN05421812_110219</name>
</gene>
<evidence type="ECO:0000313" key="6">
    <source>
        <dbReference type="Proteomes" id="UP000198362"/>
    </source>
</evidence>
<dbReference type="InterPro" id="IPR050116">
    <property type="entry name" value="DNA_polymerase-Y"/>
</dbReference>
<protein>
    <submittedName>
        <fullName evidence="5">DNA polymerase-4</fullName>
    </submittedName>
</protein>
<dbReference type="Gene3D" id="3.30.70.270">
    <property type="match status" value="1"/>
</dbReference>
<dbReference type="Gene3D" id="3.30.1490.100">
    <property type="entry name" value="DNA polymerase, Y-family, little finger domain"/>
    <property type="match status" value="1"/>
</dbReference>
<dbReference type="Pfam" id="PF00817">
    <property type="entry name" value="IMS"/>
    <property type="match status" value="1"/>
</dbReference>
<evidence type="ECO:0000313" key="5">
    <source>
        <dbReference type="EMBL" id="SNT57899.1"/>
    </source>
</evidence>
<dbReference type="InterPro" id="IPR043128">
    <property type="entry name" value="Rev_trsase/Diguanyl_cyclase"/>
</dbReference>
<evidence type="ECO:0000256" key="2">
    <source>
        <dbReference type="ARBA" id="ARBA00025589"/>
    </source>
</evidence>
<proteinExistence type="inferred from homology"/>
<dbReference type="GO" id="GO:0009432">
    <property type="term" value="P:SOS response"/>
    <property type="evidence" value="ECO:0007669"/>
    <property type="project" value="TreeGrafter"/>
</dbReference>
<dbReference type="AlphaFoldDB" id="A0A239NUU9"/>
<dbReference type="SUPFAM" id="SSF56672">
    <property type="entry name" value="DNA/RNA polymerases"/>
    <property type="match status" value="1"/>
</dbReference>
<dbReference type="Gene3D" id="3.40.1170.60">
    <property type="match status" value="1"/>
</dbReference>
<reference evidence="5 6" key="1">
    <citation type="submission" date="2017-06" db="EMBL/GenBank/DDBJ databases">
        <authorList>
            <person name="Kim H.J."/>
            <person name="Triplett B.A."/>
        </authorList>
    </citation>
    <scope>NUCLEOTIDE SEQUENCE [LARGE SCALE GENOMIC DNA]</scope>
    <source>
        <strain evidence="5 6">CGMCC 4.5593</strain>
    </source>
</reference>
<dbReference type="InterPro" id="IPR001126">
    <property type="entry name" value="UmuC"/>
</dbReference>
<dbReference type="Gene3D" id="1.10.150.20">
    <property type="entry name" value="5' to 3' exonuclease, C-terminal subdomain"/>
    <property type="match status" value="1"/>
</dbReference>
<dbReference type="SUPFAM" id="SSF100879">
    <property type="entry name" value="Lesion bypass DNA polymerase (Y-family), little finger domain"/>
    <property type="match status" value="1"/>
</dbReference>
<comment type="similarity">
    <text evidence="1">Belongs to the DNA polymerase type-Y family.</text>
</comment>
<dbReference type="InterPro" id="IPR043502">
    <property type="entry name" value="DNA/RNA_pol_sf"/>
</dbReference>
<sequence>MTTLLHVDMDQFVAAVEILRRPELRGLPVVVGGSGDPTARRQVVSTASYEARAHGVHSGMPLRRAAQLCPEATFLATDPAAYSEASERVMAVLRGFPVDVEVWGWDEAFVGGDIADPQALAAELKAAVFAETGLSCAIGIGDNKQQAKIAARFAKPGGIHTLTTATWMAVMGERPAAELWGVGPKTTRKLDELGLHTIAQLAATPPAALVERFGPRQAEWLPAAAAGGGDTQITTEPWVARSRSRENTYAEDLSDLAEISREVGAMARALTTDVVADGREVTHVAVKVRYVSFFTPTRETKLRAGPTTDPDVVEQAALSLLTKFEWKRPVRLLGVRVNLRQPDTSAG</sequence>
<evidence type="ECO:0000259" key="4">
    <source>
        <dbReference type="PROSITE" id="PS50173"/>
    </source>
</evidence>
<dbReference type="PROSITE" id="PS50173">
    <property type="entry name" value="UMUC"/>
    <property type="match status" value="1"/>
</dbReference>
<evidence type="ECO:0000256" key="3">
    <source>
        <dbReference type="ARBA" id="ARBA00049244"/>
    </source>
</evidence>
<dbReference type="GO" id="GO:0003684">
    <property type="term" value="F:damaged DNA binding"/>
    <property type="evidence" value="ECO:0007669"/>
    <property type="project" value="InterPro"/>
</dbReference>
<comment type="function">
    <text evidence="2">Poorly processive, error-prone DNA polymerase involved in untargeted mutagenesis. Copies undamaged DNA at stalled replication forks, which arise in vivo from mismatched or misaligned primer ends. These misaligned primers can be extended by PolIV. Exhibits no 3'-5' exonuclease (proofreading) activity. May be involved in translesional synthesis, in conjunction with the beta clamp from PolIII.</text>
</comment>
<dbReference type="EMBL" id="FZPH01000010">
    <property type="protein sequence ID" value="SNT57899.1"/>
    <property type="molecule type" value="Genomic_DNA"/>
</dbReference>
<dbReference type="NCBIfam" id="NF002883">
    <property type="entry name" value="PRK03352.1"/>
    <property type="match status" value="1"/>
</dbReference>
<dbReference type="OrthoDB" id="9808813at2"/>
<evidence type="ECO:0000256" key="1">
    <source>
        <dbReference type="ARBA" id="ARBA00010945"/>
    </source>
</evidence>
<name>A0A239NUU9_9ACTN</name>
<accession>A0A239NUU9</accession>
<dbReference type="GO" id="GO:0003887">
    <property type="term" value="F:DNA-directed DNA polymerase activity"/>
    <property type="evidence" value="ECO:0007669"/>
    <property type="project" value="UniProtKB-EC"/>
</dbReference>
<dbReference type="CDD" id="cd03586">
    <property type="entry name" value="PolY_Pol_IV_kappa"/>
    <property type="match status" value="1"/>
</dbReference>
<keyword evidence="6" id="KW-1185">Reference proteome</keyword>
<comment type="catalytic activity">
    <reaction evidence="3">
        <text>DNA(n) + a 2'-deoxyribonucleoside 5'-triphosphate = DNA(n+1) + diphosphate</text>
        <dbReference type="Rhea" id="RHEA:22508"/>
        <dbReference type="Rhea" id="RHEA-COMP:17339"/>
        <dbReference type="Rhea" id="RHEA-COMP:17340"/>
        <dbReference type="ChEBI" id="CHEBI:33019"/>
        <dbReference type="ChEBI" id="CHEBI:61560"/>
        <dbReference type="ChEBI" id="CHEBI:173112"/>
        <dbReference type="EC" id="2.7.7.7"/>
    </reaction>
</comment>
<dbReference type="GO" id="GO:0006281">
    <property type="term" value="P:DNA repair"/>
    <property type="evidence" value="ECO:0007669"/>
    <property type="project" value="InterPro"/>
</dbReference>
<dbReference type="GO" id="GO:0042276">
    <property type="term" value="P:error-prone translesion synthesis"/>
    <property type="evidence" value="ECO:0007669"/>
    <property type="project" value="TreeGrafter"/>
</dbReference>
<dbReference type="GO" id="GO:0005829">
    <property type="term" value="C:cytosol"/>
    <property type="evidence" value="ECO:0007669"/>
    <property type="project" value="TreeGrafter"/>
</dbReference>
<dbReference type="Proteomes" id="UP000198362">
    <property type="component" value="Unassembled WGS sequence"/>
</dbReference>
<feature type="domain" description="UmuC" evidence="4">
    <location>
        <begin position="4"/>
        <end position="183"/>
    </location>
</feature>
<dbReference type="InterPro" id="IPR017961">
    <property type="entry name" value="DNA_pol_Y-fam_little_finger"/>
</dbReference>
<dbReference type="Pfam" id="PF11799">
    <property type="entry name" value="IMS_C"/>
    <property type="match status" value="1"/>
</dbReference>
<organism evidence="5 6">
    <name type="scientific">Asanoa hainanensis</name>
    <dbReference type="NCBI Taxonomy" id="560556"/>
    <lineage>
        <taxon>Bacteria</taxon>
        <taxon>Bacillati</taxon>
        <taxon>Actinomycetota</taxon>
        <taxon>Actinomycetes</taxon>
        <taxon>Micromonosporales</taxon>
        <taxon>Micromonosporaceae</taxon>
        <taxon>Asanoa</taxon>
    </lineage>
</organism>
<dbReference type="PANTHER" id="PTHR11076:SF33">
    <property type="entry name" value="DNA POLYMERASE KAPPA"/>
    <property type="match status" value="1"/>
</dbReference>
<dbReference type="RefSeq" id="WP_089252663.1">
    <property type="nucleotide sequence ID" value="NZ_FZPH01000010.1"/>
</dbReference>
<dbReference type="InterPro" id="IPR036775">
    <property type="entry name" value="DNA_pol_Y-fam_lit_finger_sf"/>
</dbReference>
<dbReference type="PANTHER" id="PTHR11076">
    <property type="entry name" value="DNA REPAIR POLYMERASE UMUC / TRANSFERASE FAMILY MEMBER"/>
    <property type="match status" value="1"/>
</dbReference>
<dbReference type="InterPro" id="IPR022880">
    <property type="entry name" value="DNApol_IV"/>
</dbReference>